<accession>A0A943LFW6</accession>
<evidence type="ECO:0000313" key="1">
    <source>
        <dbReference type="EMBL" id="MBS5965338.1"/>
    </source>
</evidence>
<dbReference type="AlphaFoldDB" id="A0A943LFW6"/>
<proteinExistence type="predicted"/>
<dbReference type="RefSeq" id="WP_240559547.1">
    <property type="nucleotide sequence ID" value="NZ_JAHAIK010000018.1"/>
</dbReference>
<dbReference type="Proteomes" id="UP000730862">
    <property type="component" value="Unassembled WGS sequence"/>
</dbReference>
<evidence type="ECO:0000313" key="2">
    <source>
        <dbReference type="Proteomes" id="UP000730862"/>
    </source>
</evidence>
<dbReference type="EMBL" id="JAHAIK010000018">
    <property type="protein sequence ID" value="MBS5965338.1"/>
    <property type="molecule type" value="Genomic_DNA"/>
</dbReference>
<reference evidence="1" key="1">
    <citation type="submission" date="2021-02" db="EMBL/GenBank/DDBJ databases">
        <title>Infant gut strain persistence is associated with maternal origin, phylogeny, and functional potential including surface adhesion and iron acquisition.</title>
        <authorList>
            <person name="Lou Y.C."/>
        </authorList>
    </citation>
    <scope>NUCLEOTIDE SEQUENCE</scope>
    <source>
        <strain evidence="1">L3_058_000G1_dasL3_058_000G1_concoct_72</strain>
    </source>
</reference>
<comment type="caution">
    <text evidence="1">The sequence shown here is derived from an EMBL/GenBank/DDBJ whole genome shotgun (WGS) entry which is preliminary data.</text>
</comment>
<sequence length="140" mass="16086">MAQIAWIMPTARVLNNENNRMVLDTPLTQIVLDIVPNNFTFDIAFGIIDLDVSKQNDLNIVIENISTDIPEKILDSTLSIERNIAYKSDNVNEKDKYIEFESSIILNNFKFPLEGIHRITLTIENNSMHSYFKVITRGIE</sequence>
<name>A0A943LFW6_FINMA</name>
<organism evidence="1 2">
    <name type="scientific">Finegoldia magna</name>
    <name type="common">Peptostreptococcus magnus</name>
    <dbReference type="NCBI Taxonomy" id="1260"/>
    <lineage>
        <taxon>Bacteria</taxon>
        <taxon>Bacillati</taxon>
        <taxon>Bacillota</taxon>
        <taxon>Tissierellia</taxon>
        <taxon>Tissierellales</taxon>
        <taxon>Peptoniphilaceae</taxon>
        <taxon>Finegoldia</taxon>
    </lineage>
</organism>
<protein>
    <submittedName>
        <fullName evidence="1">Uncharacterized protein</fullName>
    </submittedName>
</protein>
<gene>
    <name evidence="1" type="ORF">KIA07_06730</name>
</gene>